<keyword evidence="9" id="KW-1185">Reference proteome</keyword>
<dbReference type="Proteomes" id="UP001056035">
    <property type="component" value="Chromosome"/>
</dbReference>
<evidence type="ECO:0000259" key="7">
    <source>
        <dbReference type="PROSITE" id="PS51900"/>
    </source>
</evidence>
<dbReference type="Gene3D" id="1.10.443.10">
    <property type="entry name" value="Intergrase catalytic core"/>
    <property type="match status" value="1"/>
</dbReference>
<dbReference type="InterPro" id="IPR010998">
    <property type="entry name" value="Integrase_recombinase_N"/>
</dbReference>
<keyword evidence="4" id="KW-0233">DNA recombination</keyword>
<dbReference type="PANTHER" id="PTHR30349:SF64">
    <property type="entry name" value="PROPHAGE INTEGRASE INTD-RELATED"/>
    <property type="match status" value="1"/>
</dbReference>
<dbReference type="RefSeq" id="WP_254570090.1">
    <property type="nucleotide sequence ID" value="NZ_CP098502.1"/>
</dbReference>
<comment type="similarity">
    <text evidence="1">Belongs to the 'phage' integrase family.</text>
</comment>
<evidence type="ECO:0000256" key="5">
    <source>
        <dbReference type="PROSITE-ProRule" id="PRU01248"/>
    </source>
</evidence>
<dbReference type="InterPro" id="IPR050090">
    <property type="entry name" value="Tyrosine_recombinase_XerCD"/>
</dbReference>
<dbReference type="InterPro" id="IPR013762">
    <property type="entry name" value="Integrase-like_cat_sf"/>
</dbReference>
<dbReference type="Pfam" id="PF00589">
    <property type="entry name" value="Phage_integrase"/>
    <property type="match status" value="1"/>
</dbReference>
<feature type="domain" description="Core-binding (CB)" evidence="7">
    <location>
        <begin position="84"/>
        <end position="165"/>
    </location>
</feature>
<protein>
    <submittedName>
        <fullName evidence="8">Site-specific integrase</fullName>
    </submittedName>
</protein>
<evidence type="ECO:0000256" key="3">
    <source>
        <dbReference type="ARBA" id="ARBA00023125"/>
    </source>
</evidence>
<dbReference type="CDD" id="cd01189">
    <property type="entry name" value="INT_ICEBs1_C_like"/>
    <property type="match status" value="1"/>
</dbReference>
<dbReference type="Gene3D" id="1.10.150.130">
    <property type="match status" value="1"/>
</dbReference>
<evidence type="ECO:0000256" key="4">
    <source>
        <dbReference type="ARBA" id="ARBA00023172"/>
    </source>
</evidence>
<organism evidence="8 9">
    <name type="scientific">Paraconexibacter antarcticus</name>
    <dbReference type="NCBI Taxonomy" id="2949664"/>
    <lineage>
        <taxon>Bacteria</taxon>
        <taxon>Bacillati</taxon>
        <taxon>Actinomycetota</taxon>
        <taxon>Thermoleophilia</taxon>
        <taxon>Solirubrobacterales</taxon>
        <taxon>Paraconexibacteraceae</taxon>
        <taxon>Paraconexibacter</taxon>
    </lineage>
</organism>
<evidence type="ECO:0000256" key="1">
    <source>
        <dbReference type="ARBA" id="ARBA00008857"/>
    </source>
</evidence>
<dbReference type="SUPFAM" id="SSF56349">
    <property type="entry name" value="DNA breaking-rejoining enzymes"/>
    <property type="match status" value="1"/>
</dbReference>
<evidence type="ECO:0000313" key="8">
    <source>
        <dbReference type="EMBL" id="UTI63365.1"/>
    </source>
</evidence>
<gene>
    <name evidence="8" type="ORF">NBH00_18670</name>
</gene>
<evidence type="ECO:0000313" key="9">
    <source>
        <dbReference type="Proteomes" id="UP001056035"/>
    </source>
</evidence>
<dbReference type="EMBL" id="CP098502">
    <property type="protein sequence ID" value="UTI63365.1"/>
    <property type="molecule type" value="Genomic_DNA"/>
</dbReference>
<dbReference type="InterPro" id="IPR002104">
    <property type="entry name" value="Integrase_catalytic"/>
</dbReference>
<dbReference type="PANTHER" id="PTHR30349">
    <property type="entry name" value="PHAGE INTEGRASE-RELATED"/>
    <property type="match status" value="1"/>
</dbReference>
<evidence type="ECO:0000256" key="2">
    <source>
        <dbReference type="ARBA" id="ARBA00022908"/>
    </source>
</evidence>
<dbReference type="PROSITE" id="PS51898">
    <property type="entry name" value="TYR_RECOMBINASE"/>
    <property type="match status" value="1"/>
</dbReference>
<sequence>MDRLLVGAGSGHVFRRDGVRGAVWYAKYRAPDGRQRQRRIGPAWVGRGRPADGCFTKRTAELWLAEVLDREAELAVPGSKVGEVLFSDAAAEWLRYVEQDRGCKPSTLRSYRSTVNGCLLPAFGHLPLERITQRQVERWRAGLLVGPRTKNKLLVELHGIFRRAEHVYGLRTNPVAGIEKLRAPQKVDLQVFTPAEVRALVAAAAGAQDAAIFLTAAFTGLRRGELLALRWGDVDFAGCLVRVRQSYSAGVVTTPKSGKVRAVPLAPEVAVVLARLGQRTRWTGDEDPVFVGDLGGFLDGSALRRRYMKALAAAGLRPLRFHDLRHTFGTRMIAQADILRVKEWMGHADVQTTMRYLHYTPKPDDAQLVAAAFAGDEPPAAAATAGRGRVAA</sequence>
<dbReference type="InterPro" id="IPR004107">
    <property type="entry name" value="Integrase_SAM-like_N"/>
</dbReference>
<dbReference type="InterPro" id="IPR044068">
    <property type="entry name" value="CB"/>
</dbReference>
<dbReference type="InterPro" id="IPR011010">
    <property type="entry name" value="DNA_brk_join_enz"/>
</dbReference>
<evidence type="ECO:0000259" key="6">
    <source>
        <dbReference type="PROSITE" id="PS51898"/>
    </source>
</evidence>
<dbReference type="Pfam" id="PF14659">
    <property type="entry name" value="Phage_int_SAM_3"/>
    <property type="match status" value="1"/>
</dbReference>
<accession>A0ABY5DMX8</accession>
<keyword evidence="2" id="KW-0229">DNA integration</keyword>
<feature type="domain" description="Tyr recombinase" evidence="6">
    <location>
        <begin position="187"/>
        <end position="373"/>
    </location>
</feature>
<dbReference type="PROSITE" id="PS51900">
    <property type="entry name" value="CB"/>
    <property type="match status" value="1"/>
</dbReference>
<proteinExistence type="inferred from homology"/>
<keyword evidence="3 5" id="KW-0238">DNA-binding</keyword>
<name>A0ABY5DMX8_9ACTN</name>
<reference evidence="8 9" key="1">
    <citation type="submission" date="2022-06" db="EMBL/GenBank/DDBJ databases">
        <title>Paraconexibacter antarcticus.</title>
        <authorList>
            <person name="Kim C.S."/>
        </authorList>
    </citation>
    <scope>NUCLEOTIDE SEQUENCE [LARGE SCALE GENOMIC DNA]</scope>
    <source>
        <strain evidence="8 9">02-257</strain>
    </source>
</reference>